<reference evidence="12 13" key="1">
    <citation type="submission" date="2021-10" db="EMBL/GenBank/DDBJ databases">
        <title>Lutispora strain m25 sp. nov., a thermophilic, non-spore-forming bacterium isolated from a lab-scale methanogenic bioreactor digesting anaerobic sludge.</title>
        <authorList>
            <person name="El Houari A."/>
            <person name="Mcdonald J."/>
        </authorList>
    </citation>
    <scope>NUCLEOTIDE SEQUENCE [LARGE SCALE GENOMIC DNA]</scope>
    <source>
        <strain evidence="13">m25</strain>
    </source>
</reference>
<keyword evidence="8 10" id="KW-0717">Septation</keyword>
<evidence type="ECO:0000256" key="6">
    <source>
        <dbReference type="ARBA" id="ARBA00022842"/>
    </source>
</evidence>
<evidence type="ECO:0000256" key="3">
    <source>
        <dbReference type="ARBA" id="ARBA00022618"/>
    </source>
</evidence>
<evidence type="ECO:0000256" key="1">
    <source>
        <dbReference type="ARBA" id="ARBA00001946"/>
    </source>
</evidence>
<evidence type="ECO:0000313" key="13">
    <source>
        <dbReference type="Proteomes" id="UP001651880"/>
    </source>
</evidence>
<evidence type="ECO:0000256" key="4">
    <source>
        <dbReference type="ARBA" id="ARBA00022723"/>
    </source>
</evidence>
<dbReference type="PANTHER" id="PTHR11649">
    <property type="entry name" value="MSS1/TRME-RELATED GTP-BINDING PROTEIN"/>
    <property type="match status" value="1"/>
</dbReference>
<keyword evidence="9 10" id="KW-0131">Cell cycle</keyword>
<feature type="domain" description="EngB-type G" evidence="11">
    <location>
        <begin position="22"/>
        <end position="193"/>
    </location>
</feature>
<evidence type="ECO:0000256" key="5">
    <source>
        <dbReference type="ARBA" id="ARBA00022741"/>
    </source>
</evidence>
<comment type="function">
    <text evidence="10">Necessary for normal cell division and for the maintenance of normal septation.</text>
</comment>
<dbReference type="EMBL" id="JAJEKE010000002">
    <property type="protein sequence ID" value="MCQ1528774.1"/>
    <property type="molecule type" value="Genomic_DNA"/>
</dbReference>
<dbReference type="PANTHER" id="PTHR11649:SF13">
    <property type="entry name" value="ENGB-TYPE G DOMAIN-CONTAINING PROTEIN"/>
    <property type="match status" value="1"/>
</dbReference>
<accession>A0ABT1NCL4</accession>
<dbReference type="PROSITE" id="PS51706">
    <property type="entry name" value="G_ENGB"/>
    <property type="match status" value="1"/>
</dbReference>
<evidence type="ECO:0000256" key="10">
    <source>
        <dbReference type="HAMAP-Rule" id="MF_00321"/>
    </source>
</evidence>
<evidence type="ECO:0000256" key="2">
    <source>
        <dbReference type="ARBA" id="ARBA00009638"/>
    </source>
</evidence>
<dbReference type="InterPro" id="IPR019987">
    <property type="entry name" value="GTP-bd_ribosome_bio_YsxC"/>
</dbReference>
<organism evidence="12 13">
    <name type="scientific">Lutispora saccharofermentans</name>
    <dbReference type="NCBI Taxonomy" id="3024236"/>
    <lineage>
        <taxon>Bacteria</taxon>
        <taxon>Bacillati</taxon>
        <taxon>Bacillota</taxon>
        <taxon>Clostridia</taxon>
        <taxon>Lutisporales</taxon>
        <taxon>Lutisporaceae</taxon>
        <taxon>Lutispora</taxon>
    </lineage>
</organism>
<evidence type="ECO:0000313" key="12">
    <source>
        <dbReference type="EMBL" id="MCQ1528774.1"/>
    </source>
</evidence>
<evidence type="ECO:0000256" key="9">
    <source>
        <dbReference type="ARBA" id="ARBA00023306"/>
    </source>
</evidence>
<dbReference type="Proteomes" id="UP001651880">
    <property type="component" value="Unassembled WGS sequence"/>
</dbReference>
<comment type="caution">
    <text evidence="12">The sequence shown here is derived from an EMBL/GenBank/DDBJ whole genome shotgun (WGS) entry which is preliminary data.</text>
</comment>
<dbReference type="HAMAP" id="MF_00321">
    <property type="entry name" value="GTPase_EngB"/>
    <property type="match status" value="1"/>
</dbReference>
<protein>
    <recommendedName>
        <fullName evidence="10">Probable GTP-binding protein EngB</fullName>
    </recommendedName>
</protein>
<keyword evidence="5 10" id="KW-0547">Nucleotide-binding</keyword>
<comment type="cofactor">
    <cofactor evidence="1">
        <name>Mg(2+)</name>
        <dbReference type="ChEBI" id="CHEBI:18420"/>
    </cofactor>
</comment>
<dbReference type="InterPro" id="IPR027417">
    <property type="entry name" value="P-loop_NTPase"/>
</dbReference>
<name>A0ABT1NCL4_9FIRM</name>
<dbReference type="InterPro" id="IPR030393">
    <property type="entry name" value="G_ENGB_dom"/>
</dbReference>
<dbReference type="InterPro" id="IPR005225">
    <property type="entry name" value="Small_GTP-bd"/>
</dbReference>
<keyword evidence="13" id="KW-1185">Reference proteome</keyword>
<keyword evidence="4" id="KW-0479">Metal-binding</keyword>
<dbReference type="NCBIfam" id="TIGR03598">
    <property type="entry name" value="GTPase_YsxC"/>
    <property type="match status" value="1"/>
</dbReference>
<dbReference type="CDD" id="cd01876">
    <property type="entry name" value="YihA_EngB"/>
    <property type="match status" value="1"/>
</dbReference>
<evidence type="ECO:0000256" key="7">
    <source>
        <dbReference type="ARBA" id="ARBA00023134"/>
    </source>
</evidence>
<sequence length="193" mass="22117">MIIKDCRFLISAVSSSQYPEGQLPEIAFAGRSNVGKSSLINSLLNRKKLVKVSSNPGKTRTINFFMINEELIFVDLPGYGYAAVSNAEKLKWGTMIEEYLAKRYNLKSVVLLVDIRHKPTADDKMMYDFIKHYMEKVIIVATKRDKISNNVLGKNLRTIKETLGTDEKDILISYSSENHNGREELWEEIMRSF</sequence>
<dbReference type="Gene3D" id="3.40.50.300">
    <property type="entry name" value="P-loop containing nucleotide triphosphate hydrolases"/>
    <property type="match status" value="1"/>
</dbReference>
<proteinExistence type="inferred from homology"/>
<dbReference type="NCBIfam" id="TIGR00231">
    <property type="entry name" value="small_GTP"/>
    <property type="match status" value="1"/>
</dbReference>
<dbReference type="InterPro" id="IPR006073">
    <property type="entry name" value="GTP-bd"/>
</dbReference>
<evidence type="ECO:0000256" key="8">
    <source>
        <dbReference type="ARBA" id="ARBA00023210"/>
    </source>
</evidence>
<keyword evidence="6" id="KW-0460">Magnesium</keyword>
<dbReference type="Pfam" id="PF01926">
    <property type="entry name" value="MMR_HSR1"/>
    <property type="match status" value="1"/>
</dbReference>
<comment type="similarity">
    <text evidence="2 10">Belongs to the TRAFAC class TrmE-Era-EngA-EngB-Septin-like GTPase superfamily. EngB GTPase family.</text>
</comment>
<keyword evidence="3 10" id="KW-0132">Cell division</keyword>
<evidence type="ECO:0000259" key="11">
    <source>
        <dbReference type="PROSITE" id="PS51706"/>
    </source>
</evidence>
<dbReference type="SUPFAM" id="SSF52540">
    <property type="entry name" value="P-loop containing nucleoside triphosphate hydrolases"/>
    <property type="match status" value="1"/>
</dbReference>
<keyword evidence="7 10" id="KW-0342">GTP-binding</keyword>
<gene>
    <name evidence="12" type="primary">yihA</name>
    <name evidence="10" type="synonym">engB</name>
    <name evidence="12" type="ORF">LJD61_04335</name>
</gene>
<dbReference type="RefSeq" id="WP_255226291.1">
    <property type="nucleotide sequence ID" value="NZ_JAJEKE010000002.1"/>
</dbReference>